<evidence type="ECO:0000313" key="6">
    <source>
        <dbReference type="EMBL" id="PAR20081.1"/>
    </source>
</evidence>
<evidence type="ECO:0000256" key="2">
    <source>
        <dbReference type="HAMAP-Rule" id="MF_00346"/>
    </source>
</evidence>
<reference evidence="10" key="4">
    <citation type="submission" date="2017-07" db="EMBL/GenBank/DDBJ databases">
        <authorList>
            <person name="Boucher Y."/>
            <person name="Orata F.D."/>
        </authorList>
    </citation>
    <scope>NUCLEOTIDE SEQUENCE [LARGE SCALE GENOMIC DNA]</scope>
    <source>
        <strain evidence="10">OYP9E10</strain>
    </source>
</reference>
<dbReference type="SUPFAM" id="SSF101327">
    <property type="entry name" value="YgfB-like"/>
    <property type="match status" value="1"/>
</dbReference>
<reference evidence="3 7" key="1">
    <citation type="submission" date="2014-04" db="EMBL/GenBank/DDBJ databases">
        <title>Vibrio metecus sp. nov., a close relative of Vibrio cholerae isolated from coastal brackish ponds and clinical specimens.</title>
        <authorList>
            <person name="Kirchberger P.C."/>
            <person name="Turnsek M."/>
            <person name="Hunt D.E."/>
            <person name="Haley B.J."/>
            <person name="Colwell R."/>
            <person name="Polz M.F."/>
            <person name="Tarr C.L."/>
            <person name="Boucher Y."/>
        </authorList>
    </citation>
    <scope>NUCLEOTIDE SEQUENCE [LARGE SCALE GENOMIC DNA]</scope>
    <source>
        <strain evidence="3">OP3H</strain>
        <strain evidence="7">PPCK-2014</strain>
    </source>
</reference>
<dbReference type="InterPro" id="IPR011978">
    <property type="entry name" value="YgfB-like"/>
</dbReference>
<dbReference type="Proteomes" id="UP000053724">
    <property type="component" value="Unassembled WGS sequence"/>
</dbReference>
<dbReference type="Proteomes" id="UP000027331">
    <property type="component" value="Unassembled WGS sequence"/>
</dbReference>
<sequence>MSKNTLPAYPALANELRTASLGINPAELQGLLAGMLSGGLSLNDKSWQALIFDYTNDGMGWPIGVLASAEHILLAMNAELVDTDLELSLLLPEGEGEEALFELADAVAEWINHFISGLGLIGANLKHASAEAKEALEDLEEMSKLGIDEEDDLAEQAELLEQVIEHMKACVFILHAEFGVKPEQDNKPTVH</sequence>
<dbReference type="InterPro" id="IPR036255">
    <property type="entry name" value="YgfB-like_sf"/>
</dbReference>
<proteinExistence type="inferred from homology"/>
<dbReference type="Proteomes" id="UP000216173">
    <property type="component" value="Unassembled WGS sequence"/>
</dbReference>
<organism evidence="5 8">
    <name type="scientific">Vibrio metoecus</name>
    <dbReference type="NCBI Taxonomy" id="1481663"/>
    <lineage>
        <taxon>Bacteria</taxon>
        <taxon>Pseudomonadati</taxon>
        <taxon>Pseudomonadota</taxon>
        <taxon>Gammaproteobacteria</taxon>
        <taxon>Vibrionales</taxon>
        <taxon>Vibrionaceae</taxon>
        <taxon>Vibrio</taxon>
    </lineage>
</organism>
<dbReference type="AlphaFoldDB" id="A0A067BE19"/>
<dbReference type="PANTHER" id="PTHR37528:SF1">
    <property type="entry name" value="UPF0149 PROTEIN YGFB"/>
    <property type="match status" value="1"/>
</dbReference>
<reference evidence="8 9" key="2">
    <citation type="journal article" date="2015" name="Genome Biol. Evol.">
        <title>The Dynamics of Genetic Interactions between Vibrio metoecus and Vibrio cholerae, Two Close Relatives Co-Occurring in the Environment.</title>
        <authorList>
            <person name="Orata F.D."/>
            <person name="Kirchberger P.C."/>
            <person name="Meheust R."/>
            <person name="Barlow E.J."/>
            <person name="Tarr C.L."/>
            <person name="Boucher Y."/>
        </authorList>
    </citation>
    <scope>NUCLEOTIDE SEQUENCE [LARGE SCALE GENOMIC DNA]</scope>
    <source>
        <strain evidence="4 9">08-2459</strain>
        <strain evidence="5 8">YB5B04</strain>
    </source>
</reference>
<evidence type="ECO:0000313" key="4">
    <source>
        <dbReference type="EMBL" id="KQA22929.1"/>
    </source>
</evidence>
<dbReference type="EMBL" id="LCUF01000020">
    <property type="protein sequence ID" value="KQA22929.1"/>
    <property type="molecule type" value="Genomic_DNA"/>
</dbReference>
<keyword evidence="7" id="KW-1185">Reference proteome</keyword>
<evidence type="ECO:0000256" key="1">
    <source>
        <dbReference type="ARBA" id="ARBA00038308"/>
    </source>
</evidence>
<dbReference type="EMBL" id="LBGP01000018">
    <property type="protein sequence ID" value="KQB00248.1"/>
    <property type="molecule type" value="Genomic_DNA"/>
</dbReference>
<evidence type="ECO:0000313" key="5">
    <source>
        <dbReference type="EMBL" id="KQB00248.1"/>
    </source>
</evidence>
<evidence type="ECO:0000313" key="3">
    <source>
        <dbReference type="EMBL" id="KDO13067.1"/>
    </source>
</evidence>
<dbReference type="EMBL" id="JJMN01000070">
    <property type="protein sequence ID" value="KDO13067.1"/>
    <property type="molecule type" value="Genomic_DNA"/>
</dbReference>
<evidence type="ECO:0000313" key="8">
    <source>
        <dbReference type="Proteomes" id="UP000050491"/>
    </source>
</evidence>
<dbReference type="PANTHER" id="PTHR37528">
    <property type="entry name" value="UPF0149 PROTEIN YGFB"/>
    <property type="match status" value="1"/>
</dbReference>
<dbReference type="EMBL" id="NMSH01000023">
    <property type="protein sequence ID" value="PAR20081.1"/>
    <property type="molecule type" value="Genomic_DNA"/>
</dbReference>
<dbReference type="NCBIfam" id="NF002477">
    <property type="entry name" value="PRK01736.1"/>
    <property type="match status" value="1"/>
</dbReference>
<comment type="caution">
    <text evidence="5">The sequence shown here is derived from an EMBL/GenBank/DDBJ whole genome shotgun (WGS) entry which is preliminary data.</text>
</comment>
<dbReference type="HAMAP" id="MF_00346">
    <property type="entry name" value="UPF0149"/>
    <property type="match status" value="1"/>
</dbReference>
<evidence type="ECO:0000313" key="7">
    <source>
        <dbReference type="Proteomes" id="UP000027331"/>
    </source>
</evidence>
<protein>
    <recommendedName>
        <fullName evidence="2">UPF0149 protein AAY55_14235</fullName>
    </recommendedName>
</protein>
<dbReference type="Pfam" id="PF03695">
    <property type="entry name" value="UPF0149"/>
    <property type="match status" value="1"/>
</dbReference>
<comment type="similarity">
    <text evidence="1 2">Belongs to the UPF0149 family.</text>
</comment>
<evidence type="ECO:0000313" key="9">
    <source>
        <dbReference type="Proteomes" id="UP000053724"/>
    </source>
</evidence>
<dbReference type="GeneID" id="94012877"/>
<dbReference type="Proteomes" id="UP000050491">
    <property type="component" value="Unassembled WGS sequence"/>
</dbReference>
<dbReference type="Gene3D" id="1.20.120.740">
    <property type="entry name" value="YgfB uncharacterised protein family UPF0149, PF03695"/>
    <property type="match status" value="1"/>
</dbReference>
<evidence type="ECO:0000313" key="10">
    <source>
        <dbReference type="Proteomes" id="UP000216173"/>
    </source>
</evidence>
<reference evidence="6" key="3">
    <citation type="submission" date="2017-07" db="EMBL/GenBank/DDBJ databases">
        <authorList>
            <person name="Sun Z.S."/>
            <person name="Albrecht U."/>
            <person name="Echele G."/>
            <person name="Lee C.C."/>
        </authorList>
    </citation>
    <scope>NUCLEOTIDE SEQUENCE [LARGE SCALE GENOMIC DNA]</scope>
    <source>
        <strain evidence="6">OYP9E10</strain>
    </source>
</reference>
<dbReference type="RefSeq" id="WP_000042251.1">
    <property type="nucleotide sequence ID" value="NZ_ACZT01000022.1"/>
</dbReference>
<gene>
    <name evidence="4" type="ORF">AAY55_14235</name>
    <name evidence="6" type="ORF">CGU03_13865</name>
    <name evidence="3" type="ORF">DP83_11995</name>
    <name evidence="5" type="ORF">XV92_15545</name>
</gene>
<dbReference type="GO" id="GO:0005829">
    <property type="term" value="C:cytosol"/>
    <property type="evidence" value="ECO:0007669"/>
    <property type="project" value="TreeGrafter"/>
</dbReference>
<dbReference type="PATRIC" id="fig|1481663.11.peg.18"/>
<accession>A0A067BE19</accession>
<name>A0A067BE19_VIBMT</name>
<dbReference type="OrthoDB" id="9783391at2"/>